<organism evidence="1 2">
    <name type="scientific">Sorangium cellulosum (strain So ce56)</name>
    <name type="common">Polyangium cellulosum (strain So ce56)</name>
    <dbReference type="NCBI Taxonomy" id="448385"/>
    <lineage>
        <taxon>Bacteria</taxon>
        <taxon>Pseudomonadati</taxon>
        <taxon>Myxococcota</taxon>
        <taxon>Polyangia</taxon>
        <taxon>Polyangiales</taxon>
        <taxon>Polyangiaceae</taxon>
        <taxon>Sorangium</taxon>
    </lineage>
</organism>
<evidence type="ECO:0000313" key="1">
    <source>
        <dbReference type="EMBL" id="CAN96156.1"/>
    </source>
</evidence>
<dbReference type="KEGG" id="scl:sce5992"/>
<name>A9GC91_SORC5</name>
<dbReference type="HOGENOM" id="CLU_885370_0_0_7"/>
<dbReference type="AlphaFoldDB" id="A9GC91"/>
<sequence length="314" mass="34415">MNITGKLFTITNLETFVASYVKTNGRPTEGFAHLGKTRVHLATDLPNGQFSGSFIPSMSFSIDSNDRGDFSFAIPSSLASSRGQVIAFRTTMMPHPVPGFPPIRILDPLYRSKPFRFSDVSTQEQQTVQKIFIAQLTTPDDQGISQTKLNLTLTPIRKNLELDSLKATILSSRVNVHATKSGGDLKFSAFVRGSTSDDLGRVIDVKAGEIDIDLPGPDCIVGLCVDEGQIEEQIRKGLSRLSSELSKDLRTAVKKRLPGVGDLASISVWRCRFVQTGTRTIKLPITNQAFELPIMSVVPDIAIGVLENFRADLY</sequence>
<proteinExistence type="predicted"/>
<reference evidence="1 2" key="1">
    <citation type="journal article" date="2007" name="Nat. Biotechnol.">
        <title>Complete genome sequence of the myxobacterium Sorangium cellulosum.</title>
        <authorList>
            <person name="Schneiker S."/>
            <person name="Perlova O."/>
            <person name="Kaiser O."/>
            <person name="Gerth K."/>
            <person name="Alici A."/>
            <person name="Altmeyer M.O."/>
            <person name="Bartels D."/>
            <person name="Bekel T."/>
            <person name="Beyer S."/>
            <person name="Bode E."/>
            <person name="Bode H.B."/>
            <person name="Bolten C.J."/>
            <person name="Choudhuri J.V."/>
            <person name="Doss S."/>
            <person name="Elnakady Y.A."/>
            <person name="Frank B."/>
            <person name="Gaigalat L."/>
            <person name="Goesmann A."/>
            <person name="Groeger C."/>
            <person name="Gross F."/>
            <person name="Jelsbak L."/>
            <person name="Jelsbak L."/>
            <person name="Kalinowski J."/>
            <person name="Kegler C."/>
            <person name="Knauber T."/>
            <person name="Konietzny S."/>
            <person name="Kopp M."/>
            <person name="Krause L."/>
            <person name="Krug D."/>
            <person name="Linke B."/>
            <person name="Mahmud T."/>
            <person name="Martinez-Arias R."/>
            <person name="McHardy A.C."/>
            <person name="Merai M."/>
            <person name="Meyer F."/>
            <person name="Mormann S."/>
            <person name="Munoz-Dorado J."/>
            <person name="Perez J."/>
            <person name="Pradella S."/>
            <person name="Rachid S."/>
            <person name="Raddatz G."/>
            <person name="Rosenau F."/>
            <person name="Rueckert C."/>
            <person name="Sasse F."/>
            <person name="Scharfe M."/>
            <person name="Schuster S.C."/>
            <person name="Suen G."/>
            <person name="Treuner-Lange A."/>
            <person name="Velicer G.J."/>
            <person name="Vorholter F.-J."/>
            <person name="Weissman K.J."/>
            <person name="Welch R.D."/>
            <person name="Wenzel S.C."/>
            <person name="Whitworth D.E."/>
            <person name="Wilhelm S."/>
            <person name="Wittmann C."/>
            <person name="Bloecker H."/>
            <person name="Puehler A."/>
            <person name="Mueller R."/>
        </authorList>
    </citation>
    <scope>NUCLEOTIDE SEQUENCE [LARGE SCALE GENOMIC DNA]</scope>
    <source>
        <strain evidence="2">So ce56</strain>
    </source>
</reference>
<dbReference type="Proteomes" id="UP000002139">
    <property type="component" value="Chromosome"/>
</dbReference>
<dbReference type="BioCyc" id="SCEL448385:SCE_RS30785-MONOMER"/>
<gene>
    <name evidence="1" type="ordered locus">sce5992</name>
</gene>
<protein>
    <submittedName>
        <fullName evidence="1">Uncharacterized protein</fullName>
    </submittedName>
</protein>
<evidence type="ECO:0000313" key="2">
    <source>
        <dbReference type="Proteomes" id="UP000002139"/>
    </source>
</evidence>
<dbReference type="RefSeq" id="WP_012238621.1">
    <property type="nucleotide sequence ID" value="NC_010162.1"/>
</dbReference>
<dbReference type="EMBL" id="AM746676">
    <property type="protein sequence ID" value="CAN96156.1"/>
    <property type="molecule type" value="Genomic_DNA"/>
</dbReference>
<dbReference type="OrthoDB" id="9150677at2"/>
<accession>A9GC91</accession>
<keyword evidence="2" id="KW-1185">Reference proteome</keyword>